<gene>
    <name evidence="1" type="ORF">PUN28_008285</name>
</gene>
<organism evidence="1 2">
    <name type="scientific">Cardiocondyla obscurior</name>
    <dbReference type="NCBI Taxonomy" id="286306"/>
    <lineage>
        <taxon>Eukaryota</taxon>
        <taxon>Metazoa</taxon>
        <taxon>Ecdysozoa</taxon>
        <taxon>Arthropoda</taxon>
        <taxon>Hexapoda</taxon>
        <taxon>Insecta</taxon>
        <taxon>Pterygota</taxon>
        <taxon>Neoptera</taxon>
        <taxon>Endopterygota</taxon>
        <taxon>Hymenoptera</taxon>
        <taxon>Apocrita</taxon>
        <taxon>Aculeata</taxon>
        <taxon>Formicoidea</taxon>
        <taxon>Formicidae</taxon>
        <taxon>Myrmicinae</taxon>
        <taxon>Cardiocondyla</taxon>
    </lineage>
</organism>
<accession>A0AAW2FWV8</accession>
<dbReference type="Proteomes" id="UP001430953">
    <property type="component" value="Unassembled WGS sequence"/>
</dbReference>
<comment type="caution">
    <text evidence="1">The sequence shown here is derived from an EMBL/GenBank/DDBJ whole genome shotgun (WGS) entry which is preliminary data.</text>
</comment>
<name>A0AAW2FWV8_9HYME</name>
<keyword evidence="2" id="KW-1185">Reference proteome</keyword>
<sequence length="85" mass="10186">MLTVNIVHEINYAIEVREVNAVRDCNPRDFRNKINSFKRVTANVTYFFKLNICYTVVRCRRGSVRRNDTTHRDELCVRWNKDSSF</sequence>
<proteinExistence type="predicted"/>
<evidence type="ECO:0000313" key="1">
    <source>
        <dbReference type="EMBL" id="KAL0120459.1"/>
    </source>
</evidence>
<evidence type="ECO:0000313" key="2">
    <source>
        <dbReference type="Proteomes" id="UP001430953"/>
    </source>
</evidence>
<dbReference type="AlphaFoldDB" id="A0AAW2FWV8"/>
<protein>
    <submittedName>
        <fullName evidence="1">Uncharacterized protein</fullName>
    </submittedName>
</protein>
<reference evidence="1 2" key="1">
    <citation type="submission" date="2023-03" db="EMBL/GenBank/DDBJ databases">
        <title>High recombination rates correlate with genetic variation in Cardiocondyla obscurior ants.</title>
        <authorList>
            <person name="Errbii M."/>
        </authorList>
    </citation>
    <scope>NUCLEOTIDE SEQUENCE [LARGE SCALE GENOMIC DNA]</scope>
    <source>
        <strain evidence="1">Alpha-2009</strain>
        <tissue evidence="1">Whole body</tissue>
    </source>
</reference>
<dbReference type="EMBL" id="JADYXP020000007">
    <property type="protein sequence ID" value="KAL0120459.1"/>
    <property type="molecule type" value="Genomic_DNA"/>
</dbReference>